<dbReference type="PANTHER" id="PTHR43776:SF8">
    <property type="entry name" value="ABC TRANSPORTER, ATP-BINDING PROTEIN"/>
    <property type="match status" value="1"/>
</dbReference>
<dbReference type="GeneID" id="57970610"/>
<dbReference type="RefSeq" id="WP_009298009.1">
    <property type="nucleotide sequence ID" value="NZ_CACRUA010000025.1"/>
</dbReference>
<dbReference type="PROSITE" id="PS50893">
    <property type="entry name" value="ABC_TRANSPORTER_2"/>
    <property type="match status" value="1"/>
</dbReference>
<reference evidence="6" key="1">
    <citation type="submission" date="2023-01" db="EMBL/GenBank/DDBJ databases">
        <title>Human gut microbiome strain richness.</title>
        <authorList>
            <person name="Chen-Liaw A."/>
        </authorList>
    </citation>
    <scope>NUCLEOTIDE SEQUENCE</scope>
    <source>
        <strain evidence="6">B1_m1001713B170214d0_201011</strain>
    </source>
</reference>
<evidence type="ECO:0000313" key="6">
    <source>
        <dbReference type="EMBL" id="MDB1999922.1"/>
    </source>
</evidence>
<dbReference type="FunFam" id="3.40.50.300:FF:000016">
    <property type="entry name" value="Oligopeptide ABC transporter ATP-binding component"/>
    <property type="match status" value="1"/>
</dbReference>
<evidence type="ECO:0000256" key="4">
    <source>
        <dbReference type="ARBA" id="ARBA00022840"/>
    </source>
</evidence>
<evidence type="ECO:0000313" key="7">
    <source>
        <dbReference type="Proteomes" id="UP001300871"/>
    </source>
</evidence>
<dbReference type="InterPro" id="IPR027417">
    <property type="entry name" value="P-loop_NTPase"/>
</dbReference>
<dbReference type="AlphaFoldDB" id="A0AAW6ASD1"/>
<dbReference type="GO" id="GO:0016887">
    <property type="term" value="F:ATP hydrolysis activity"/>
    <property type="evidence" value="ECO:0007669"/>
    <property type="project" value="InterPro"/>
</dbReference>
<accession>A0AAW6ASD1</accession>
<name>A0AAW6ASD1_CLOSY</name>
<dbReference type="InterPro" id="IPR050319">
    <property type="entry name" value="ABC_transp_ATP-bind"/>
</dbReference>
<dbReference type="Proteomes" id="UP001300871">
    <property type="component" value="Unassembled WGS sequence"/>
</dbReference>
<dbReference type="Gene3D" id="3.40.50.300">
    <property type="entry name" value="P-loop containing nucleotide triphosphate hydrolases"/>
    <property type="match status" value="1"/>
</dbReference>
<comment type="similarity">
    <text evidence="1">Belongs to the ABC transporter superfamily.</text>
</comment>
<dbReference type="InterPro" id="IPR017871">
    <property type="entry name" value="ABC_transporter-like_CS"/>
</dbReference>
<dbReference type="InterPro" id="IPR003593">
    <property type="entry name" value="AAA+_ATPase"/>
</dbReference>
<organism evidence="6 7">
    <name type="scientific">Clostridium symbiosum</name>
    <name type="common">Bacteroides symbiosus</name>
    <dbReference type="NCBI Taxonomy" id="1512"/>
    <lineage>
        <taxon>Bacteria</taxon>
        <taxon>Bacillati</taxon>
        <taxon>Bacillota</taxon>
        <taxon>Clostridia</taxon>
        <taxon>Lachnospirales</taxon>
        <taxon>Lachnospiraceae</taxon>
        <taxon>Otoolea</taxon>
    </lineage>
</organism>
<dbReference type="GO" id="GO:0015833">
    <property type="term" value="P:peptide transport"/>
    <property type="evidence" value="ECO:0007669"/>
    <property type="project" value="InterPro"/>
</dbReference>
<dbReference type="GO" id="GO:0055085">
    <property type="term" value="P:transmembrane transport"/>
    <property type="evidence" value="ECO:0007669"/>
    <property type="project" value="UniProtKB-ARBA"/>
</dbReference>
<evidence type="ECO:0000256" key="2">
    <source>
        <dbReference type="ARBA" id="ARBA00022448"/>
    </source>
</evidence>
<sequence>MAEQNIDDKENKAIETDKEIILEVKDVKKWFPNAAKSKEYIKAVDGVSLSIRKGETFGLVGESGCGKSTLSSLILSLYKATAGEVYFHGKPVYKMNSRQLREVRREMQVIFQDPYEALDPYLTIEEIIMEPLDIHKFGTKQEKREKVEEMCRLVGLPVNLLTRMPHQLSGGQRQRVNIARSLALNPEFVICDEAVSALDVSVQAQILNLLRHLQKELGLTYLFISHNLSVVKYISDTIGVMYFGHLVEVAPKNELFSDVKHPYTHALLSAVPLPDPDYQVNTEALTGDVPSLLNPPSGCIFHERCPYRQERCEREAPGLEYVSESHQAACHRYKELTLKLDYNSGFGKGGEG</sequence>
<dbReference type="Pfam" id="PF08352">
    <property type="entry name" value="oligo_HPY"/>
    <property type="match status" value="1"/>
</dbReference>
<dbReference type="InterPro" id="IPR003439">
    <property type="entry name" value="ABC_transporter-like_ATP-bd"/>
</dbReference>
<gene>
    <name evidence="6" type="ORF">PM006_06880</name>
</gene>
<keyword evidence="4 6" id="KW-0067">ATP-binding</keyword>
<dbReference type="PANTHER" id="PTHR43776">
    <property type="entry name" value="TRANSPORT ATP-BINDING PROTEIN"/>
    <property type="match status" value="1"/>
</dbReference>
<dbReference type="EMBL" id="JAQLGM010000012">
    <property type="protein sequence ID" value="MDB1999922.1"/>
    <property type="molecule type" value="Genomic_DNA"/>
</dbReference>
<dbReference type="PROSITE" id="PS00211">
    <property type="entry name" value="ABC_TRANSPORTER_1"/>
    <property type="match status" value="1"/>
</dbReference>
<protein>
    <submittedName>
        <fullName evidence="6">ATP-binding cassette domain-containing protein</fullName>
    </submittedName>
</protein>
<dbReference type="NCBIfam" id="TIGR01727">
    <property type="entry name" value="oligo_HPY"/>
    <property type="match status" value="1"/>
</dbReference>
<evidence type="ECO:0000256" key="1">
    <source>
        <dbReference type="ARBA" id="ARBA00005417"/>
    </source>
</evidence>
<comment type="caution">
    <text evidence="6">The sequence shown here is derived from an EMBL/GenBank/DDBJ whole genome shotgun (WGS) entry which is preliminary data.</text>
</comment>
<dbReference type="Pfam" id="PF00005">
    <property type="entry name" value="ABC_tran"/>
    <property type="match status" value="1"/>
</dbReference>
<dbReference type="GO" id="GO:0005524">
    <property type="term" value="F:ATP binding"/>
    <property type="evidence" value="ECO:0007669"/>
    <property type="project" value="UniProtKB-KW"/>
</dbReference>
<evidence type="ECO:0000256" key="3">
    <source>
        <dbReference type="ARBA" id="ARBA00022741"/>
    </source>
</evidence>
<evidence type="ECO:0000259" key="5">
    <source>
        <dbReference type="PROSITE" id="PS50893"/>
    </source>
</evidence>
<dbReference type="InterPro" id="IPR013563">
    <property type="entry name" value="Oligopep_ABC_C"/>
</dbReference>
<keyword evidence="2" id="KW-0813">Transport</keyword>
<feature type="domain" description="ABC transporter" evidence="5">
    <location>
        <begin position="22"/>
        <end position="268"/>
    </location>
</feature>
<dbReference type="SMART" id="SM00382">
    <property type="entry name" value="AAA"/>
    <property type="match status" value="1"/>
</dbReference>
<dbReference type="CDD" id="cd03257">
    <property type="entry name" value="ABC_NikE_OppD_transporters"/>
    <property type="match status" value="1"/>
</dbReference>
<keyword evidence="3" id="KW-0547">Nucleotide-binding</keyword>
<dbReference type="SUPFAM" id="SSF52540">
    <property type="entry name" value="P-loop containing nucleoside triphosphate hydrolases"/>
    <property type="match status" value="1"/>
</dbReference>
<proteinExistence type="inferred from homology"/>